<comment type="caution">
    <text evidence="1">The sequence shown here is derived from an EMBL/GenBank/DDBJ whole genome shotgun (WGS) entry which is preliminary data.</text>
</comment>
<organism evidence="1 2">
    <name type="scientific">Tagetes erecta</name>
    <name type="common">African marigold</name>
    <dbReference type="NCBI Taxonomy" id="13708"/>
    <lineage>
        <taxon>Eukaryota</taxon>
        <taxon>Viridiplantae</taxon>
        <taxon>Streptophyta</taxon>
        <taxon>Embryophyta</taxon>
        <taxon>Tracheophyta</taxon>
        <taxon>Spermatophyta</taxon>
        <taxon>Magnoliopsida</taxon>
        <taxon>eudicotyledons</taxon>
        <taxon>Gunneridae</taxon>
        <taxon>Pentapetalae</taxon>
        <taxon>asterids</taxon>
        <taxon>campanulids</taxon>
        <taxon>Asterales</taxon>
        <taxon>Asteraceae</taxon>
        <taxon>Asteroideae</taxon>
        <taxon>Heliantheae alliance</taxon>
        <taxon>Tageteae</taxon>
        <taxon>Tagetes</taxon>
    </lineage>
</organism>
<reference evidence="1" key="1">
    <citation type="journal article" date="2023" name="bioRxiv">
        <title>Improved chromosome-level genome assembly for marigold (Tagetes erecta).</title>
        <authorList>
            <person name="Jiang F."/>
            <person name="Yuan L."/>
            <person name="Wang S."/>
            <person name="Wang H."/>
            <person name="Xu D."/>
            <person name="Wang A."/>
            <person name="Fan W."/>
        </authorList>
    </citation>
    <scope>NUCLEOTIDE SEQUENCE</scope>
    <source>
        <strain evidence="1">WSJ</strain>
        <tissue evidence="1">Leaf</tissue>
    </source>
</reference>
<keyword evidence="2" id="KW-1185">Reference proteome</keyword>
<protein>
    <submittedName>
        <fullName evidence="1">Uncharacterized protein</fullName>
    </submittedName>
</protein>
<proteinExistence type="predicted"/>
<evidence type="ECO:0000313" key="1">
    <source>
        <dbReference type="EMBL" id="KAK1416030.1"/>
    </source>
</evidence>
<sequence length="99" mass="11133">MIVLSLPCGVRASMPISITIKPYLLSGGLRLPSAVCVRRAFGVAFRHWVTPDSRALFVSLSKKKFENYLNIFGECTYTHGGLLKLEIFLFIRNKKQSTL</sequence>
<dbReference type="Proteomes" id="UP001229421">
    <property type="component" value="Unassembled WGS sequence"/>
</dbReference>
<gene>
    <name evidence="1" type="ORF">QVD17_31818</name>
</gene>
<dbReference type="AlphaFoldDB" id="A0AAD8K444"/>
<dbReference type="EMBL" id="JAUHHV010000008">
    <property type="protein sequence ID" value="KAK1416030.1"/>
    <property type="molecule type" value="Genomic_DNA"/>
</dbReference>
<evidence type="ECO:0000313" key="2">
    <source>
        <dbReference type="Proteomes" id="UP001229421"/>
    </source>
</evidence>
<accession>A0AAD8K444</accession>
<name>A0AAD8K444_TARER</name>